<protein>
    <submittedName>
        <fullName evidence="2">Uncharacterized protein</fullName>
    </submittedName>
</protein>
<accession>A0A485NQE0</accession>
<sequence length="228" mass="24209">MDCPRGERGEPESPGLFQQQRVKRFRAGCRLLVQPSPAHFLVLLRCHTGPRPVGTISPRRQPRKMTYPSPTSDAHLAEPGPPARTQSGTRSDHPDDGSRASLTTTRKWYNSFRGRLARGGKLFPRARISEVASAAAAVVSPVTTATRGKQPRLSGREVSAAPGCEIGKGLGLSAGGARFSCLPQPPFVPTRPASLSSAPALVGCGRRPRPAPPLPRLGPPPRVSAVQG</sequence>
<proteinExistence type="predicted"/>
<feature type="region of interest" description="Disordered" evidence="1">
    <location>
        <begin position="192"/>
        <end position="228"/>
    </location>
</feature>
<evidence type="ECO:0000256" key="1">
    <source>
        <dbReference type="SAM" id="MobiDB-lite"/>
    </source>
</evidence>
<feature type="compositionally biased region" description="Pro residues" evidence="1">
    <location>
        <begin position="210"/>
        <end position="222"/>
    </location>
</feature>
<name>A0A485NQE0_LYNPA</name>
<reference evidence="2 3" key="1">
    <citation type="submission" date="2019-01" db="EMBL/GenBank/DDBJ databases">
        <authorList>
            <person name="Alioto T."/>
            <person name="Alioto T."/>
        </authorList>
    </citation>
    <scope>NUCLEOTIDE SEQUENCE [LARGE SCALE GENOMIC DNA]</scope>
</reference>
<dbReference type="EMBL" id="CAAGRJ010019375">
    <property type="protein sequence ID" value="VFV34304.1"/>
    <property type="molecule type" value="Genomic_DNA"/>
</dbReference>
<dbReference type="AlphaFoldDB" id="A0A485NQE0"/>
<gene>
    <name evidence="2" type="ORF">LYPA_23C010518</name>
</gene>
<evidence type="ECO:0000313" key="3">
    <source>
        <dbReference type="Proteomes" id="UP000386466"/>
    </source>
</evidence>
<evidence type="ECO:0000313" key="2">
    <source>
        <dbReference type="EMBL" id="VFV34304.1"/>
    </source>
</evidence>
<dbReference type="Proteomes" id="UP000386466">
    <property type="component" value="Unassembled WGS sequence"/>
</dbReference>
<organism evidence="2 3">
    <name type="scientific">Lynx pardinus</name>
    <name type="common">Iberian lynx</name>
    <name type="synonym">Felis pardina</name>
    <dbReference type="NCBI Taxonomy" id="191816"/>
    <lineage>
        <taxon>Eukaryota</taxon>
        <taxon>Metazoa</taxon>
        <taxon>Chordata</taxon>
        <taxon>Craniata</taxon>
        <taxon>Vertebrata</taxon>
        <taxon>Euteleostomi</taxon>
        <taxon>Mammalia</taxon>
        <taxon>Eutheria</taxon>
        <taxon>Laurasiatheria</taxon>
        <taxon>Carnivora</taxon>
        <taxon>Feliformia</taxon>
        <taxon>Felidae</taxon>
        <taxon>Felinae</taxon>
        <taxon>Lynx</taxon>
    </lineage>
</organism>
<feature type="region of interest" description="Disordered" evidence="1">
    <location>
        <begin position="51"/>
        <end position="104"/>
    </location>
</feature>
<keyword evidence="3" id="KW-1185">Reference proteome</keyword>